<evidence type="ECO:0000259" key="4">
    <source>
        <dbReference type="Pfam" id="PF00733"/>
    </source>
</evidence>
<evidence type="ECO:0000256" key="3">
    <source>
        <dbReference type="ARBA" id="ARBA00048741"/>
    </source>
</evidence>
<dbReference type="PANTHER" id="PTHR43284:SF1">
    <property type="entry name" value="ASPARAGINE SYNTHETASE"/>
    <property type="match status" value="1"/>
</dbReference>
<dbReference type="InterPro" id="IPR014729">
    <property type="entry name" value="Rossmann-like_a/b/a_fold"/>
</dbReference>
<dbReference type="SUPFAM" id="SSF56235">
    <property type="entry name" value="N-terminal nucleophile aminohydrolases (Ntn hydrolases)"/>
    <property type="match status" value="1"/>
</dbReference>
<dbReference type="InterPro" id="IPR029055">
    <property type="entry name" value="Ntn_hydrolases_N"/>
</dbReference>
<dbReference type="GO" id="GO:0006529">
    <property type="term" value="P:asparagine biosynthetic process"/>
    <property type="evidence" value="ECO:0007669"/>
    <property type="project" value="InterPro"/>
</dbReference>
<evidence type="ECO:0000256" key="1">
    <source>
        <dbReference type="ARBA" id="ARBA00005187"/>
    </source>
</evidence>
<gene>
    <name evidence="5" type="ORF">C9I99_11505</name>
</gene>
<protein>
    <recommendedName>
        <fullName evidence="2">asparagine synthase (glutamine-hydrolyzing)</fullName>
        <ecNumber evidence="2">6.3.5.4</ecNumber>
    </recommendedName>
</protein>
<reference evidence="5 6" key="1">
    <citation type="submission" date="2018-03" db="EMBL/GenBank/DDBJ databases">
        <title>Whole genome sequencing of Histamine producing bacteria.</title>
        <authorList>
            <person name="Butler K."/>
        </authorList>
    </citation>
    <scope>NUCLEOTIDE SEQUENCE [LARGE SCALE GENOMIC DNA]</scope>
    <source>
        <strain evidence="5 6">JCM 13586</strain>
    </source>
</reference>
<organism evidence="5 6">
    <name type="scientific">Photobacterium lutimaris</name>
    <dbReference type="NCBI Taxonomy" id="388278"/>
    <lineage>
        <taxon>Bacteria</taxon>
        <taxon>Pseudomonadati</taxon>
        <taxon>Pseudomonadota</taxon>
        <taxon>Gammaproteobacteria</taxon>
        <taxon>Vibrionales</taxon>
        <taxon>Vibrionaceae</taxon>
        <taxon>Photobacterium</taxon>
    </lineage>
</organism>
<dbReference type="GO" id="GO:0005829">
    <property type="term" value="C:cytosol"/>
    <property type="evidence" value="ECO:0007669"/>
    <property type="project" value="TreeGrafter"/>
</dbReference>
<dbReference type="GO" id="GO:0004066">
    <property type="term" value="F:asparagine synthase (glutamine-hydrolyzing) activity"/>
    <property type="evidence" value="ECO:0007669"/>
    <property type="project" value="UniProtKB-EC"/>
</dbReference>
<dbReference type="EC" id="6.3.5.4" evidence="2"/>
<evidence type="ECO:0000313" key="6">
    <source>
        <dbReference type="Proteomes" id="UP000241222"/>
    </source>
</evidence>
<dbReference type="Gene3D" id="3.60.20.10">
    <property type="entry name" value="Glutamine Phosphoribosylpyrophosphate, subunit 1, domain 1"/>
    <property type="match status" value="1"/>
</dbReference>
<keyword evidence="5" id="KW-0808">Transferase</keyword>
<dbReference type="InterPro" id="IPR001962">
    <property type="entry name" value="Asn_synthase"/>
</dbReference>
<evidence type="ECO:0000256" key="2">
    <source>
        <dbReference type="ARBA" id="ARBA00012737"/>
    </source>
</evidence>
<accession>A0A2T3IZ97</accession>
<comment type="caution">
    <text evidence="5">The sequence shown here is derived from an EMBL/GenBank/DDBJ whole genome shotgun (WGS) entry which is preliminary data.</text>
</comment>
<dbReference type="InterPro" id="IPR051786">
    <property type="entry name" value="ASN_synthetase/amidase"/>
</dbReference>
<dbReference type="GO" id="GO:0016740">
    <property type="term" value="F:transferase activity"/>
    <property type="evidence" value="ECO:0007669"/>
    <property type="project" value="UniProtKB-KW"/>
</dbReference>
<name>A0A2T3IZ97_9GAMM</name>
<dbReference type="SUPFAM" id="SSF52402">
    <property type="entry name" value="Adenine nucleotide alpha hydrolases-like"/>
    <property type="match status" value="1"/>
</dbReference>
<dbReference type="EMBL" id="PYMH01000004">
    <property type="protein sequence ID" value="PSU33982.1"/>
    <property type="molecule type" value="Genomic_DNA"/>
</dbReference>
<proteinExistence type="predicted"/>
<dbReference type="Gene3D" id="3.40.50.620">
    <property type="entry name" value="HUPs"/>
    <property type="match status" value="1"/>
</dbReference>
<dbReference type="PANTHER" id="PTHR43284">
    <property type="entry name" value="ASPARAGINE SYNTHETASE (GLUTAMINE-HYDROLYZING)"/>
    <property type="match status" value="1"/>
</dbReference>
<comment type="pathway">
    <text evidence="1">Amino-acid biosynthesis; L-asparagine biosynthesis; L-asparagine from L-aspartate (L-Gln route): step 1/1.</text>
</comment>
<dbReference type="Pfam" id="PF00733">
    <property type="entry name" value="Asn_synthase"/>
    <property type="match status" value="1"/>
</dbReference>
<comment type="catalytic activity">
    <reaction evidence="3">
        <text>L-aspartate + L-glutamine + ATP + H2O = L-asparagine + L-glutamate + AMP + diphosphate + H(+)</text>
        <dbReference type="Rhea" id="RHEA:12228"/>
        <dbReference type="ChEBI" id="CHEBI:15377"/>
        <dbReference type="ChEBI" id="CHEBI:15378"/>
        <dbReference type="ChEBI" id="CHEBI:29985"/>
        <dbReference type="ChEBI" id="CHEBI:29991"/>
        <dbReference type="ChEBI" id="CHEBI:30616"/>
        <dbReference type="ChEBI" id="CHEBI:33019"/>
        <dbReference type="ChEBI" id="CHEBI:58048"/>
        <dbReference type="ChEBI" id="CHEBI:58359"/>
        <dbReference type="ChEBI" id="CHEBI:456215"/>
        <dbReference type="EC" id="6.3.5.4"/>
    </reaction>
</comment>
<feature type="domain" description="Asparagine synthetase" evidence="4">
    <location>
        <begin position="227"/>
        <end position="303"/>
    </location>
</feature>
<dbReference type="OrthoDB" id="8766270at2"/>
<dbReference type="AlphaFoldDB" id="A0A2T3IZ97"/>
<dbReference type="RefSeq" id="WP_107349028.1">
    <property type="nucleotide sequence ID" value="NZ_PYMH01000004.1"/>
</dbReference>
<dbReference type="Proteomes" id="UP000241222">
    <property type="component" value="Unassembled WGS sequence"/>
</dbReference>
<sequence>MSIIAGIFTTRWTPELTAVKHNIDRHISRDQGDDRHSYSDSHLFLSQIDYQCYGEAAKADDEKGFVVGTGHPLLSSSIKSDMASLLESPNIEQSLLEAEGTFCVFLYQKNSPKLSIYTDSLAIRPYYFMQYQGAVIFSTCLRLFPELGIPLENNLEALTEIATLGYPLASKTPYSQVFASRPGELLEISDLNMLETSSVGIQRRRYFKWSDADIPSCSLEEGIARLDAGFKQATERYLGSDHSTVSTLSGGLDSRVIASELQRRGVELECLNFSRSKSQDASYGQQFAAYHHIPLHSVRVTDTQELTVEQRLGQHWQPDSFEYYDKLARPRLFWSGNGGSVCVGQIYTGEAVIEACQQENLELLVDCYLEQQMAYIPNRLIKQGAILQERLRENIIDSFKEYAHLPLIKAYQLFLWENDQHHHLALPYEEMDRFQLDFCLPFYSKSVLKAMFAMETQWALKHGVYMAWLQQCYPQALMTPWQTYPGHIPCPIDVEKPKATQWQFSLPTKTKNQLLREAIATVFSENGNIYNRSVLGLQFTLTALRLYDCTAGLTMVKRMNTYVLK</sequence>
<evidence type="ECO:0000313" key="5">
    <source>
        <dbReference type="EMBL" id="PSU33982.1"/>
    </source>
</evidence>
<keyword evidence="6" id="KW-1185">Reference proteome</keyword>